<reference evidence="1 2" key="1">
    <citation type="submission" date="2017-02" db="EMBL/GenBank/DDBJ databases">
        <title>Complete genome sequences of Mycobacterium kansasii strains isolated from rhesus macaques.</title>
        <authorList>
            <person name="Panda A."/>
            <person name="Nagaraj S."/>
            <person name="Zhao X."/>
            <person name="Tettelin H."/>
            <person name="Detolla L.J."/>
        </authorList>
    </citation>
    <scope>NUCLEOTIDE SEQUENCE [LARGE SCALE GENOMIC DNA]</scope>
    <source>
        <strain evidence="1 2">11-3469</strain>
    </source>
</reference>
<comment type="caution">
    <text evidence="1">The sequence shown here is derived from an EMBL/GenBank/DDBJ whole genome shotgun (WGS) entry which is preliminary data.</text>
</comment>
<gene>
    <name evidence="1" type="ORF">BZL29_7908</name>
</gene>
<sequence>MALSGPSRRICWFRTRRKRPLRSVLYLHDGAAACPDSSTT</sequence>
<accession>A0A1V3WE26</accession>
<evidence type="ECO:0000313" key="2">
    <source>
        <dbReference type="Proteomes" id="UP000188532"/>
    </source>
</evidence>
<proteinExistence type="predicted"/>
<name>A0A1V3WE26_MYCKA</name>
<dbReference type="EMBL" id="MVBN01000011">
    <property type="protein sequence ID" value="OOK65233.1"/>
    <property type="molecule type" value="Genomic_DNA"/>
</dbReference>
<dbReference type="AlphaFoldDB" id="A0A1V3WE26"/>
<organism evidence="1 2">
    <name type="scientific">Mycobacterium kansasii</name>
    <dbReference type="NCBI Taxonomy" id="1768"/>
    <lineage>
        <taxon>Bacteria</taxon>
        <taxon>Bacillati</taxon>
        <taxon>Actinomycetota</taxon>
        <taxon>Actinomycetes</taxon>
        <taxon>Mycobacteriales</taxon>
        <taxon>Mycobacteriaceae</taxon>
        <taxon>Mycobacterium</taxon>
    </lineage>
</organism>
<protein>
    <submittedName>
        <fullName evidence="1">Uncharacterized protein</fullName>
    </submittedName>
</protein>
<evidence type="ECO:0000313" key="1">
    <source>
        <dbReference type="EMBL" id="OOK65233.1"/>
    </source>
</evidence>
<dbReference type="Proteomes" id="UP000188532">
    <property type="component" value="Unassembled WGS sequence"/>
</dbReference>